<accession>A0A9P9YA73</accession>
<gene>
    <name evidence="2" type="ORF">J7T54_006128</name>
</gene>
<name>A0A9P9YA73_9HYPO</name>
<keyword evidence="3" id="KW-1185">Reference proteome</keyword>
<reference evidence="2" key="1">
    <citation type="journal article" date="2021" name="J Fungi (Basel)">
        <title>Genomic and Metabolomic Analyses of the Marine Fungus Emericellopsis cladophorae: Insights into Saltwater Adaptability Mechanisms and Its Biosynthetic Potential.</title>
        <authorList>
            <person name="Goncalves M.F.M."/>
            <person name="Hilario S."/>
            <person name="Van de Peer Y."/>
            <person name="Esteves A.C."/>
            <person name="Alves A."/>
        </authorList>
    </citation>
    <scope>NUCLEOTIDE SEQUENCE</scope>
    <source>
        <strain evidence="2">MUM 19.33</strain>
    </source>
</reference>
<dbReference type="RefSeq" id="XP_051366645.1">
    <property type="nucleotide sequence ID" value="XM_051504097.1"/>
</dbReference>
<evidence type="ECO:0008006" key="4">
    <source>
        <dbReference type="Google" id="ProtNLM"/>
    </source>
</evidence>
<dbReference type="Gene3D" id="2.60.40.10">
    <property type="entry name" value="Immunoglobulins"/>
    <property type="match status" value="1"/>
</dbReference>
<evidence type="ECO:0000256" key="1">
    <source>
        <dbReference type="SAM" id="MobiDB-lite"/>
    </source>
</evidence>
<dbReference type="EMBL" id="JAGIXG020000001">
    <property type="protein sequence ID" value="KAI6785789.1"/>
    <property type="molecule type" value="Genomic_DNA"/>
</dbReference>
<evidence type="ECO:0000313" key="2">
    <source>
        <dbReference type="EMBL" id="KAI6785789.1"/>
    </source>
</evidence>
<feature type="compositionally biased region" description="Polar residues" evidence="1">
    <location>
        <begin position="251"/>
        <end position="267"/>
    </location>
</feature>
<dbReference type="GeneID" id="75832606"/>
<dbReference type="SUPFAM" id="SSF81296">
    <property type="entry name" value="E set domains"/>
    <property type="match status" value="1"/>
</dbReference>
<feature type="region of interest" description="Disordered" evidence="1">
    <location>
        <begin position="241"/>
        <end position="268"/>
    </location>
</feature>
<dbReference type="Proteomes" id="UP001055219">
    <property type="component" value="Unassembled WGS sequence"/>
</dbReference>
<protein>
    <recommendedName>
        <fullName evidence="4">AMP-activated protein kinase glycogen-binding domain-containing protein</fullName>
    </recommendedName>
</protein>
<feature type="region of interest" description="Disordered" evidence="1">
    <location>
        <begin position="287"/>
        <end position="333"/>
    </location>
</feature>
<organism evidence="2 3">
    <name type="scientific">Emericellopsis cladophorae</name>
    <dbReference type="NCBI Taxonomy" id="2686198"/>
    <lineage>
        <taxon>Eukaryota</taxon>
        <taxon>Fungi</taxon>
        <taxon>Dikarya</taxon>
        <taxon>Ascomycota</taxon>
        <taxon>Pezizomycotina</taxon>
        <taxon>Sordariomycetes</taxon>
        <taxon>Hypocreomycetidae</taxon>
        <taxon>Hypocreales</taxon>
        <taxon>Bionectriaceae</taxon>
        <taxon>Emericellopsis</taxon>
    </lineage>
</organism>
<comment type="caution">
    <text evidence="2">The sequence shown here is derived from an EMBL/GenBank/DDBJ whole genome shotgun (WGS) entry which is preliminary data.</text>
</comment>
<dbReference type="CDD" id="cd02859">
    <property type="entry name" value="E_set_AMPKbeta_like_N"/>
    <property type="match status" value="1"/>
</dbReference>
<feature type="compositionally biased region" description="Basic and acidic residues" evidence="1">
    <location>
        <begin position="295"/>
        <end position="313"/>
    </location>
</feature>
<dbReference type="InterPro" id="IPR014756">
    <property type="entry name" value="Ig_E-set"/>
</dbReference>
<evidence type="ECO:0000313" key="3">
    <source>
        <dbReference type="Proteomes" id="UP001055219"/>
    </source>
</evidence>
<dbReference type="OrthoDB" id="5350410at2759"/>
<proteinExistence type="predicted"/>
<reference evidence="2" key="2">
    <citation type="submission" date="2022-07" db="EMBL/GenBank/DDBJ databases">
        <authorList>
            <person name="Goncalves M.F.M."/>
            <person name="Hilario S."/>
            <person name="Van De Peer Y."/>
            <person name="Esteves A.C."/>
            <person name="Alves A."/>
        </authorList>
    </citation>
    <scope>NUCLEOTIDE SEQUENCE</scope>
    <source>
        <strain evidence="2">MUM 19.33</strain>
    </source>
</reference>
<dbReference type="InterPro" id="IPR013783">
    <property type="entry name" value="Ig-like_fold"/>
</dbReference>
<dbReference type="AlphaFoldDB" id="A0A9P9YA73"/>
<sequence>MSRPLVTQTIIYRRPDILPPVFVAGSFSEPPWTPLRMEYALDMDGEYVFTRDVRLVPGREYQFKFRLGNMDIWVVSHRYPTTFDDGGKQNNLLKVEPESTQPAHKSMPGKVLNDKGIVNIGNSPLTKPMDTSSGNADSEYSHQDCNPVQSPLFAHESFGAYEFANDGNEQDESVAMIPRLSKTASKDFVANEADPNDPMIESFPCERGPVMDALRKLQSSSSDDYLQAIKASMSTFMAPRRESLDSASDDVVSTESLSPTNNSTMKKQNMIPAHSGLLKTKSTASLGSIAEEDSKEPRSGTRTSEKGGKDASKPRKTVFEGLDSGPSDEDKGVVLKNAKARTDESSHQAKKWFGVTG</sequence>